<protein>
    <submittedName>
        <fullName evidence="1">Uncharacterized protein</fullName>
    </submittedName>
</protein>
<dbReference type="RefSeq" id="WP_187755330.1">
    <property type="nucleotide sequence ID" value="NZ_JABURY010000015.1"/>
</dbReference>
<evidence type="ECO:0000313" key="1">
    <source>
        <dbReference type="EMBL" id="MBC9130883.1"/>
    </source>
</evidence>
<dbReference type="Proteomes" id="UP000651208">
    <property type="component" value="Unassembled WGS sequence"/>
</dbReference>
<evidence type="ECO:0000313" key="2">
    <source>
        <dbReference type="Proteomes" id="UP000651208"/>
    </source>
</evidence>
<sequence length="116" mass="13389">MNDVEFVNNIIIEVLKNNLDHYKDNLSNLDNKQNELPEGEWKNGVSLYNKLDVTDKDKFISFLKLSITDTVSNLLGIIDGVSYLKGQEENFQFLYKGKKLNGNLQDIFLEEIEDES</sequence>
<name>A0ABR7QXD0_9GAMM</name>
<comment type="caution">
    <text evidence="1">The sequence shown here is derived from an EMBL/GenBank/DDBJ whole genome shotgun (WGS) entry which is preliminary data.</text>
</comment>
<accession>A0ABR7QXD0</accession>
<proteinExistence type="predicted"/>
<organism evidence="1 2">
    <name type="scientific">Frischella japonica</name>
    <dbReference type="NCBI Taxonomy" id="2741544"/>
    <lineage>
        <taxon>Bacteria</taxon>
        <taxon>Pseudomonadati</taxon>
        <taxon>Pseudomonadota</taxon>
        <taxon>Gammaproteobacteria</taxon>
        <taxon>Orbales</taxon>
        <taxon>Orbaceae</taxon>
        <taxon>Frischella</taxon>
    </lineage>
</organism>
<dbReference type="EMBL" id="JABURY010000015">
    <property type="protein sequence ID" value="MBC9130883.1"/>
    <property type="molecule type" value="Genomic_DNA"/>
</dbReference>
<keyword evidence="2" id="KW-1185">Reference proteome</keyword>
<gene>
    <name evidence="1" type="ORF">FcAc13_06115</name>
</gene>
<reference evidence="1 2" key="1">
    <citation type="submission" date="2020-06" db="EMBL/GenBank/DDBJ databases">
        <title>Frischella cerana isolated from Apis cerana gut homogenate.</title>
        <authorList>
            <person name="Wolter L.A."/>
            <person name="Suenami S."/>
            <person name="Miyazaki R."/>
        </authorList>
    </citation>
    <scope>NUCLEOTIDE SEQUENCE [LARGE SCALE GENOMIC DNA]</scope>
    <source>
        <strain evidence="1 2">Ac13</strain>
    </source>
</reference>